<dbReference type="InterPro" id="IPR010499">
    <property type="entry name" value="AraC_E-bd"/>
</dbReference>
<accession>A0A235ER18</accession>
<dbReference type="PANTHER" id="PTHR40055">
    <property type="entry name" value="TRANSCRIPTIONAL REGULATOR YGIV-RELATED"/>
    <property type="match status" value="1"/>
</dbReference>
<dbReference type="Gene3D" id="3.20.80.10">
    <property type="entry name" value="Regulatory factor, effector binding domain"/>
    <property type="match status" value="1"/>
</dbReference>
<dbReference type="Proteomes" id="UP000215441">
    <property type="component" value="Unassembled WGS sequence"/>
</dbReference>
<protein>
    <submittedName>
        <fullName evidence="2">Transcriptional regulator</fullName>
    </submittedName>
</protein>
<evidence type="ECO:0000259" key="1">
    <source>
        <dbReference type="SMART" id="SM00871"/>
    </source>
</evidence>
<name>A0A235ER18_9BURK</name>
<keyword evidence="3" id="KW-1185">Reference proteome</keyword>
<dbReference type="EMBL" id="NOIG01000004">
    <property type="protein sequence ID" value="OYD51488.1"/>
    <property type="molecule type" value="Genomic_DNA"/>
</dbReference>
<organism evidence="2 3">
    <name type="scientific">Acidovorax kalamii</name>
    <dbReference type="NCBI Taxonomy" id="2004485"/>
    <lineage>
        <taxon>Bacteria</taxon>
        <taxon>Pseudomonadati</taxon>
        <taxon>Pseudomonadota</taxon>
        <taxon>Betaproteobacteria</taxon>
        <taxon>Burkholderiales</taxon>
        <taxon>Comamonadaceae</taxon>
        <taxon>Acidovorax</taxon>
    </lineage>
</organism>
<gene>
    <name evidence="2" type="ORF">CBY09_06680</name>
</gene>
<evidence type="ECO:0000313" key="3">
    <source>
        <dbReference type="Proteomes" id="UP000215441"/>
    </source>
</evidence>
<dbReference type="SMART" id="SM00871">
    <property type="entry name" value="AraC_E_bind"/>
    <property type="match status" value="1"/>
</dbReference>
<dbReference type="SUPFAM" id="SSF55136">
    <property type="entry name" value="Probable bacterial effector-binding domain"/>
    <property type="match status" value="1"/>
</dbReference>
<reference evidence="2 3" key="1">
    <citation type="submission" date="2017-07" db="EMBL/GenBank/DDBJ databases">
        <title>Acidovorax KNDSW TSA 6 genome sequence and assembly.</title>
        <authorList>
            <person name="Mayilraj S."/>
        </authorList>
    </citation>
    <scope>NUCLEOTIDE SEQUENCE [LARGE SCALE GENOMIC DNA]</scope>
    <source>
        <strain evidence="2 3">KNDSW-TSA6</strain>
    </source>
</reference>
<dbReference type="AlphaFoldDB" id="A0A235ER18"/>
<dbReference type="InterPro" id="IPR029442">
    <property type="entry name" value="GyrI-like"/>
</dbReference>
<dbReference type="PANTHER" id="PTHR40055:SF1">
    <property type="entry name" value="TRANSCRIPTIONAL REGULATOR YGIV-RELATED"/>
    <property type="match status" value="1"/>
</dbReference>
<proteinExistence type="predicted"/>
<dbReference type="RefSeq" id="WP_094287621.1">
    <property type="nucleotide sequence ID" value="NZ_NOIG01000004.1"/>
</dbReference>
<dbReference type="OrthoDB" id="282744at2"/>
<evidence type="ECO:0000313" key="2">
    <source>
        <dbReference type="EMBL" id="OYD51488.1"/>
    </source>
</evidence>
<dbReference type="Pfam" id="PF06445">
    <property type="entry name" value="GyrI-like"/>
    <property type="match status" value="1"/>
</dbReference>
<dbReference type="InterPro" id="IPR050908">
    <property type="entry name" value="SmbC-like"/>
</dbReference>
<feature type="domain" description="AraC effector-binding" evidence="1">
    <location>
        <begin position="1"/>
        <end position="155"/>
    </location>
</feature>
<sequence>MPLEIRQLPPMRLAYMRQTGPYGPSLTQLWDRFGRWCEAHGLSEPRPKFYGISLDNPACTPPAQCRYDACVQVGVGLRTGTEALVQDFPGGDYACFQFVGTGPEIGAAWARMTAPGQIPAGWEVAARPAVEVYDEHFAVNPATGAFPCWLCLAVQRVA</sequence>
<comment type="caution">
    <text evidence="2">The sequence shown here is derived from an EMBL/GenBank/DDBJ whole genome shotgun (WGS) entry which is preliminary data.</text>
</comment>
<dbReference type="InterPro" id="IPR011256">
    <property type="entry name" value="Reg_factor_effector_dom_sf"/>
</dbReference>